<dbReference type="SUPFAM" id="SSF102829">
    <property type="entry name" value="Cell division protein ZapA-like"/>
    <property type="match status" value="1"/>
</dbReference>
<protein>
    <submittedName>
        <fullName evidence="1">Cell division protein ZapA</fullName>
    </submittedName>
</protein>
<dbReference type="RefSeq" id="WP_126611437.1">
    <property type="nucleotide sequence ID" value="NZ_CP034562.1"/>
</dbReference>
<proteinExistence type="predicted"/>
<name>A0A3Q9FJK2_9BACT</name>
<dbReference type="InterPro" id="IPR007838">
    <property type="entry name" value="Cell_div_ZapA-like"/>
</dbReference>
<dbReference type="GO" id="GO:0051301">
    <property type="term" value="P:cell division"/>
    <property type="evidence" value="ECO:0007669"/>
    <property type="project" value="UniProtKB-KW"/>
</dbReference>
<dbReference type="Proteomes" id="UP000267268">
    <property type="component" value="Chromosome 1"/>
</dbReference>
<dbReference type="AlphaFoldDB" id="A0A3Q9FJK2"/>
<dbReference type="OrthoDB" id="981069at2"/>
<keyword evidence="1" id="KW-0132">Cell division</keyword>
<dbReference type="InterPro" id="IPR036192">
    <property type="entry name" value="Cell_div_ZapA-like_sf"/>
</dbReference>
<sequence length="97" mass="10925">MGLRSSKESIQLNLCGKSYNLKATTSEAHLLRKAAERLNEILDAKREHLNGADLKDLLVITAFDFVVNSLKDERELKESTDSVIALNKQLEEILNEN</sequence>
<dbReference type="KEGG" id="fll:EI427_02920"/>
<reference evidence="1 2" key="1">
    <citation type="submission" date="2018-12" db="EMBL/GenBank/DDBJ databases">
        <title>Flammeovirga pectinis sp. nov., isolated from the gut of the Korean scallop, Patinopecten yessoensis.</title>
        <authorList>
            <person name="Bae J.-W."/>
            <person name="Jeong Y.-S."/>
            <person name="Kang W."/>
        </authorList>
    </citation>
    <scope>NUCLEOTIDE SEQUENCE [LARGE SCALE GENOMIC DNA]</scope>
    <source>
        <strain evidence="1 2">L12M1</strain>
    </source>
</reference>
<evidence type="ECO:0000313" key="1">
    <source>
        <dbReference type="EMBL" id="AZQ61208.1"/>
    </source>
</evidence>
<accession>A0A3Q9FJK2</accession>
<keyword evidence="2" id="KW-1185">Reference proteome</keyword>
<dbReference type="EMBL" id="CP034562">
    <property type="protein sequence ID" value="AZQ61208.1"/>
    <property type="molecule type" value="Genomic_DNA"/>
</dbReference>
<dbReference type="Pfam" id="PF05164">
    <property type="entry name" value="ZapA"/>
    <property type="match status" value="1"/>
</dbReference>
<keyword evidence="1" id="KW-0131">Cell cycle</keyword>
<evidence type="ECO:0000313" key="2">
    <source>
        <dbReference type="Proteomes" id="UP000267268"/>
    </source>
</evidence>
<gene>
    <name evidence="1" type="ORF">EI427_02920</name>
</gene>
<organism evidence="1 2">
    <name type="scientific">Flammeovirga pectinis</name>
    <dbReference type="NCBI Taxonomy" id="2494373"/>
    <lineage>
        <taxon>Bacteria</taxon>
        <taxon>Pseudomonadati</taxon>
        <taxon>Bacteroidota</taxon>
        <taxon>Cytophagia</taxon>
        <taxon>Cytophagales</taxon>
        <taxon>Flammeovirgaceae</taxon>
        <taxon>Flammeovirga</taxon>
    </lineage>
</organism>